<comment type="catalytic activity">
    <reaction evidence="6">
        <text>NAD(+) + H2O = ADP-D-ribose + nicotinamide + H(+)</text>
        <dbReference type="Rhea" id="RHEA:16301"/>
        <dbReference type="ChEBI" id="CHEBI:15377"/>
        <dbReference type="ChEBI" id="CHEBI:15378"/>
        <dbReference type="ChEBI" id="CHEBI:17154"/>
        <dbReference type="ChEBI" id="CHEBI:57540"/>
        <dbReference type="ChEBI" id="CHEBI:57967"/>
        <dbReference type="EC" id="3.2.2.6"/>
    </reaction>
    <physiologicalReaction direction="left-to-right" evidence="6">
        <dbReference type="Rhea" id="RHEA:16302"/>
    </physiologicalReaction>
</comment>
<dbReference type="Pfam" id="PF00931">
    <property type="entry name" value="NB-ARC"/>
    <property type="match status" value="1"/>
</dbReference>
<evidence type="ECO:0000256" key="2">
    <source>
        <dbReference type="ARBA" id="ARBA00022614"/>
    </source>
</evidence>
<dbReference type="PANTHER" id="PTHR11017">
    <property type="entry name" value="LEUCINE-RICH REPEAT-CONTAINING PROTEIN"/>
    <property type="match status" value="1"/>
</dbReference>
<dbReference type="InterPro" id="IPR011713">
    <property type="entry name" value="Leu-rich_rpt_3"/>
</dbReference>
<reference evidence="9" key="2">
    <citation type="submission" date="2025-08" db="UniProtKB">
        <authorList>
            <consortium name="RefSeq"/>
        </authorList>
    </citation>
    <scope>IDENTIFICATION</scope>
    <source>
        <tissue evidence="9">Leaf</tissue>
    </source>
</reference>
<dbReference type="InterPro" id="IPR035897">
    <property type="entry name" value="Toll_tir_struct_dom_sf"/>
</dbReference>
<dbReference type="InterPro" id="IPR027417">
    <property type="entry name" value="P-loop_NTPase"/>
</dbReference>
<protein>
    <recommendedName>
        <fullName evidence="1">ADP-ribosyl cyclase/cyclic ADP-ribose hydrolase</fullName>
        <ecNumber evidence="1">3.2.2.6</ecNumber>
    </recommendedName>
</protein>
<dbReference type="Pfam" id="PF07725">
    <property type="entry name" value="LRR_3"/>
    <property type="match status" value="1"/>
</dbReference>
<proteinExistence type="predicted"/>
<evidence type="ECO:0000313" key="8">
    <source>
        <dbReference type="Proteomes" id="UP000694864"/>
    </source>
</evidence>
<evidence type="ECO:0000256" key="3">
    <source>
        <dbReference type="ARBA" id="ARBA00022737"/>
    </source>
</evidence>
<dbReference type="Gene3D" id="3.40.50.10140">
    <property type="entry name" value="Toll/interleukin-1 receptor homology (TIR) domain"/>
    <property type="match status" value="1"/>
</dbReference>
<dbReference type="Proteomes" id="UP000694864">
    <property type="component" value="Chromosome 10"/>
</dbReference>
<evidence type="ECO:0000256" key="5">
    <source>
        <dbReference type="ARBA" id="ARBA00023027"/>
    </source>
</evidence>
<evidence type="ECO:0000256" key="6">
    <source>
        <dbReference type="ARBA" id="ARBA00047304"/>
    </source>
</evidence>
<dbReference type="PRINTS" id="PR00364">
    <property type="entry name" value="DISEASERSIST"/>
</dbReference>
<dbReference type="InterPro" id="IPR045344">
    <property type="entry name" value="C-JID"/>
</dbReference>
<dbReference type="Gene3D" id="3.80.10.10">
    <property type="entry name" value="Ribonuclease Inhibitor"/>
    <property type="match status" value="2"/>
</dbReference>
<dbReference type="Pfam" id="PF20160">
    <property type="entry name" value="C-JID"/>
    <property type="match status" value="1"/>
</dbReference>
<organism evidence="8 9">
    <name type="scientific">Camelina sativa</name>
    <name type="common">False flax</name>
    <name type="synonym">Myagrum sativum</name>
    <dbReference type="NCBI Taxonomy" id="90675"/>
    <lineage>
        <taxon>Eukaryota</taxon>
        <taxon>Viridiplantae</taxon>
        <taxon>Streptophyta</taxon>
        <taxon>Embryophyta</taxon>
        <taxon>Tracheophyta</taxon>
        <taxon>Spermatophyta</taxon>
        <taxon>Magnoliopsida</taxon>
        <taxon>eudicotyledons</taxon>
        <taxon>Gunneridae</taxon>
        <taxon>Pentapetalae</taxon>
        <taxon>rosids</taxon>
        <taxon>malvids</taxon>
        <taxon>Brassicales</taxon>
        <taxon>Brassicaceae</taxon>
        <taxon>Camelineae</taxon>
        <taxon>Camelina</taxon>
    </lineage>
</organism>
<dbReference type="InterPro" id="IPR001611">
    <property type="entry name" value="Leu-rich_rpt"/>
</dbReference>
<dbReference type="SMART" id="SM00255">
    <property type="entry name" value="TIR"/>
    <property type="match status" value="1"/>
</dbReference>
<dbReference type="EC" id="3.2.2.6" evidence="1"/>
<feature type="domain" description="TIR" evidence="7">
    <location>
        <begin position="43"/>
        <end position="208"/>
    </location>
</feature>
<dbReference type="InterPro" id="IPR000157">
    <property type="entry name" value="TIR_dom"/>
</dbReference>
<dbReference type="InterPro" id="IPR042197">
    <property type="entry name" value="Apaf_helical"/>
</dbReference>
<sequence>MNFYFILVLTPKFVLNPHFLTSGFSFCVVMAAASSSKSDPSRRKYDVFLSFRGEDTRHSFTSYLRDFLRRKGIDAFIDEKLRRGNDLLKLFERIEQSKISIVVFSENYANSAWCLEELAEIIECKETFGQVVLPIFYKVPTSDVKYQKGRFGAPFERADENFPGFEHRVPAWREALRAASEIAGYVLPETSPECDFVDKIAKETFKILNKLSPSEIQGLPGIESRMMELENIMCFEEKTCVRVVGVLGMAGIGKTTVADCVYKRNYGHFDGYCFLANIHNESKLHGVDYLQQKLLRKLLDEDNLDVGAPEGAHEALKDRLRNKKLFIVLDDVTNENQITLLIGKGGTELYREGTRIVITTRDKKLLENVVNETYVVPRLSGREALELFCLSAFSSNLCATAELMDLSNKFVDYSKGHPLALKLLGSDLCQRDKLYWIRKLERLQRRPDGKIQEVLKMSYEELCPEEQSIFLDVACFFRSEKLDFVSRILSTYHIDASNVINDLIDKCLVTVSDNRLEMHDLLLTMGKEIGYESSIKEAGKRGRLWDQEDICRVLKYNTGTAEIRGIFLDMSNVESMKLSANIFTRMLSLKFLKFYNSHCSMWCENDCRFRFPSGLDCFPDELVYLHWQGYPLEYLPLNFNPKKLIDLSLRYSSIKKLWEDERTTTELRCVDLSYSKDLLNLSGLLDARKLERLYLECCTSLAKCSSIKQMDSLVTLNLRDCINLKRLPKGAKLQSLKILILTGCLKLEKFPTISDNIESLYLDGTAVKRVPESIESLWNLAVLNLKKCCRLMRLPDTLCKLKSLRELILSGCSKLESFPEIYEDMGSLEILLMDDTAIKETPRTMCMSNLKLFSFGGSKVQDFKCLELLPFSGCSSLSDMNLTDCNLYKLPDDFSCLASLQSLCLSRNNIENLPGSIKKLHHLKSLYLKHCQKLISLPVLPSNLQYLDAHGCLSLETVGKPMSLLVIADKTHSTFVFTDCFKLNRDAQENIVAHTQLKSQILANGSLQRNHKGLVLEPLASVSLPGNDLPLWFRHQRIGSSMDTHLPPHWCDNKFIGLSLCVVVSFKDYEDTTSRFSVICKCKFRNEDGNSISFTCNLGGWKEQCGLSSHEEPRRLSSDHVFISYNNSSHAKKSHDLNRCCYTTASFKFFVTDGKAKRKLDCCEVVKCGMSLLYAPDENDYRLQGLHDLEKTVFGKEKELNETVVSKRGSVRLQEEELTKRKRRKEEISFPDHECAVTSVLSYVEPAKPHLWK</sequence>
<gene>
    <name evidence="9" type="primary">LOC104718373</name>
</gene>
<dbReference type="InterPro" id="IPR044974">
    <property type="entry name" value="Disease_R_plants"/>
</dbReference>
<name>A0ABM0U1D2_CAMSA</name>
<evidence type="ECO:0000256" key="4">
    <source>
        <dbReference type="ARBA" id="ARBA00022801"/>
    </source>
</evidence>
<dbReference type="Pfam" id="PF23282">
    <property type="entry name" value="WHD_ROQ1"/>
    <property type="match status" value="1"/>
</dbReference>
<dbReference type="Pfam" id="PF01582">
    <property type="entry name" value="TIR"/>
    <property type="match status" value="1"/>
</dbReference>
<keyword evidence="3" id="KW-0677">Repeat</keyword>
<accession>A0ABM0U1D2</accession>
<dbReference type="SUPFAM" id="SSF52058">
    <property type="entry name" value="L domain-like"/>
    <property type="match status" value="1"/>
</dbReference>
<keyword evidence="5" id="KW-0520">NAD</keyword>
<dbReference type="GeneID" id="104718373"/>
<dbReference type="InterPro" id="IPR032675">
    <property type="entry name" value="LRR_dom_sf"/>
</dbReference>
<evidence type="ECO:0000259" key="7">
    <source>
        <dbReference type="PROSITE" id="PS50104"/>
    </source>
</evidence>
<dbReference type="Gene3D" id="3.40.50.300">
    <property type="entry name" value="P-loop containing nucleotide triphosphate hydrolases"/>
    <property type="match status" value="1"/>
</dbReference>
<dbReference type="SUPFAM" id="SSF52200">
    <property type="entry name" value="Toll/Interleukin receptor TIR domain"/>
    <property type="match status" value="1"/>
</dbReference>
<evidence type="ECO:0000313" key="9">
    <source>
        <dbReference type="RefSeq" id="XP_010434410.1"/>
    </source>
</evidence>
<keyword evidence="4" id="KW-0378">Hydrolase</keyword>
<dbReference type="PROSITE" id="PS50104">
    <property type="entry name" value="TIR"/>
    <property type="match status" value="1"/>
</dbReference>
<dbReference type="Pfam" id="PF13855">
    <property type="entry name" value="LRR_8"/>
    <property type="match status" value="1"/>
</dbReference>
<reference evidence="8" key="1">
    <citation type="journal article" date="2014" name="Nat. Commun.">
        <title>The emerging biofuel crop Camelina sativa retains a highly undifferentiated hexaploid genome structure.</title>
        <authorList>
            <person name="Kagale S."/>
            <person name="Koh C."/>
            <person name="Nixon J."/>
            <person name="Bollina V."/>
            <person name="Clarke W.E."/>
            <person name="Tuteja R."/>
            <person name="Spillane C."/>
            <person name="Robinson S.J."/>
            <person name="Links M.G."/>
            <person name="Clarke C."/>
            <person name="Higgins E.E."/>
            <person name="Huebert T."/>
            <person name="Sharpe A.G."/>
            <person name="Parkin I.A."/>
        </authorList>
    </citation>
    <scope>NUCLEOTIDE SEQUENCE [LARGE SCALE GENOMIC DNA]</scope>
    <source>
        <strain evidence="8">cv. DH55</strain>
    </source>
</reference>
<dbReference type="PANTHER" id="PTHR11017:SF502">
    <property type="entry name" value="ADP-RIBOSYL CYCLASE_CYCLIC ADP-RIBOSE HYDROLASE"/>
    <property type="match status" value="1"/>
</dbReference>
<keyword evidence="8" id="KW-1185">Reference proteome</keyword>
<dbReference type="SUPFAM" id="SSF52540">
    <property type="entry name" value="P-loop containing nucleoside triphosphate hydrolases"/>
    <property type="match status" value="1"/>
</dbReference>
<dbReference type="Gene3D" id="1.10.8.430">
    <property type="entry name" value="Helical domain of apoptotic protease-activating factors"/>
    <property type="match status" value="1"/>
</dbReference>
<evidence type="ECO:0000256" key="1">
    <source>
        <dbReference type="ARBA" id="ARBA00011982"/>
    </source>
</evidence>
<dbReference type="RefSeq" id="XP_010434410.1">
    <property type="nucleotide sequence ID" value="XM_010436108.2"/>
</dbReference>
<dbReference type="InterPro" id="IPR002182">
    <property type="entry name" value="NB-ARC"/>
</dbReference>
<dbReference type="InterPro" id="IPR058192">
    <property type="entry name" value="WHD_ROQ1-like"/>
</dbReference>
<keyword evidence="2" id="KW-0433">Leucine-rich repeat</keyword>
<dbReference type="PROSITE" id="PS51450">
    <property type="entry name" value="LRR"/>
    <property type="match status" value="1"/>
</dbReference>